<evidence type="ECO:0000313" key="2">
    <source>
        <dbReference type="Proteomes" id="UP000564425"/>
    </source>
</evidence>
<accession>A0A7J9NWD9</accession>
<proteinExistence type="predicted"/>
<evidence type="ECO:0000313" key="1">
    <source>
        <dbReference type="EMBL" id="MBA2851631.1"/>
    </source>
</evidence>
<dbReference type="AlphaFoldDB" id="A0A7J9NWD9"/>
<protein>
    <submittedName>
        <fullName evidence="1">Uncharacterized protein</fullName>
    </submittedName>
</protein>
<dbReference type="EMBL" id="JACDUH010000003">
    <property type="protein sequence ID" value="MBA2851631.1"/>
    <property type="molecule type" value="Genomic_DNA"/>
</dbReference>
<sequence length="67" mass="7691">MFDEDELNALKEELPDINFEDTITEDELSEIERVYGASVDVTEVQVCPNCGLEDSYVTVECWERDAE</sequence>
<dbReference type="Proteomes" id="UP000564425">
    <property type="component" value="Unassembled WGS sequence"/>
</dbReference>
<gene>
    <name evidence="1" type="ORF">HNP86_001790</name>
</gene>
<name>A0A7J9NWD9_METMI</name>
<reference evidence="1 2" key="1">
    <citation type="submission" date="2020-07" db="EMBL/GenBank/DDBJ databases">
        <title>Genomic Encyclopedia of Type Strains, Phase IV (KMG-V): Genome sequencing to study the core and pangenomes of soil and plant-associated prokaryotes.</title>
        <authorList>
            <person name="Whitman W."/>
        </authorList>
    </citation>
    <scope>NUCLEOTIDE SEQUENCE [LARGE SCALE GENOMIC DNA]</scope>
    <source>
        <strain evidence="1 2">A1</strain>
    </source>
</reference>
<dbReference type="RefSeq" id="WP_181501457.1">
    <property type="nucleotide sequence ID" value="NZ_JACDUH010000003.1"/>
</dbReference>
<comment type="caution">
    <text evidence="1">The sequence shown here is derived from an EMBL/GenBank/DDBJ whole genome shotgun (WGS) entry which is preliminary data.</text>
</comment>
<organism evidence="1 2">
    <name type="scientific">Methanococcus maripaludis</name>
    <name type="common">Methanococcus deltae</name>
    <dbReference type="NCBI Taxonomy" id="39152"/>
    <lineage>
        <taxon>Archaea</taxon>
        <taxon>Methanobacteriati</taxon>
        <taxon>Methanobacteriota</taxon>
        <taxon>Methanomada group</taxon>
        <taxon>Methanococci</taxon>
        <taxon>Methanococcales</taxon>
        <taxon>Methanococcaceae</taxon>
        <taxon>Methanococcus</taxon>
    </lineage>
</organism>